<dbReference type="EMBL" id="AP035768">
    <property type="protein sequence ID" value="BFO15737.1"/>
    <property type="molecule type" value="Genomic_DNA"/>
</dbReference>
<evidence type="ECO:0008006" key="3">
    <source>
        <dbReference type="Google" id="ProtNLM"/>
    </source>
</evidence>
<sequence length="58" mass="6529">MLLFGPLLVLFALITWQIVADGPLTVLDERLSRELVHPDRASNSSPTWAMSRSPYRSC</sequence>
<gene>
    <name evidence="2" type="ORF">SHKM778_21250</name>
</gene>
<protein>
    <recommendedName>
        <fullName evidence="3">ABC transporter permease</fullName>
    </recommendedName>
</protein>
<reference evidence="2" key="2">
    <citation type="submission" date="2024-07" db="EMBL/GenBank/DDBJ databases">
        <title>Streptomyces haneummycinica sp. nov., a new antibiotic-producing actinobacterium isolated from marine sediment.</title>
        <authorList>
            <person name="Uemura M."/>
            <person name="Hamada M."/>
            <person name="Hirano S."/>
            <person name="Kobayashi K."/>
            <person name="Ohshiro T."/>
            <person name="Kobayashi T."/>
            <person name="Terahara T."/>
        </authorList>
    </citation>
    <scope>NUCLEOTIDE SEQUENCE</scope>
    <source>
        <strain evidence="2">KM77-8</strain>
    </source>
</reference>
<accession>A0AAT9HE42</accession>
<name>A0AAT9HE42_9ACTN</name>
<feature type="compositionally biased region" description="Polar residues" evidence="1">
    <location>
        <begin position="41"/>
        <end position="58"/>
    </location>
</feature>
<feature type="region of interest" description="Disordered" evidence="1">
    <location>
        <begin position="37"/>
        <end position="58"/>
    </location>
</feature>
<evidence type="ECO:0000256" key="1">
    <source>
        <dbReference type="SAM" id="MobiDB-lite"/>
    </source>
</evidence>
<proteinExistence type="predicted"/>
<reference evidence="2" key="1">
    <citation type="submission" date="2024-06" db="EMBL/GenBank/DDBJ databases">
        <authorList>
            <consortium name="consrtm"/>
            <person name="Uemura M."/>
            <person name="Terahara T."/>
        </authorList>
    </citation>
    <scope>NUCLEOTIDE SEQUENCE</scope>
    <source>
        <strain evidence="2">KM77-8</strain>
    </source>
</reference>
<dbReference type="AlphaFoldDB" id="A0AAT9HE42"/>
<organism evidence="2">
    <name type="scientific">Streptomyces haneummycinicus</name>
    <dbReference type="NCBI Taxonomy" id="3074435"/>
    <lineage>
        <taxon>Bacteria</taxon>
        <taxon>Bacillati</taxon>
        <taxon>Actinomycetota</taxon>
        <taxon>Actinomycetes</taxon>
        <taxon>Kitasatosporales</taxon>
        <taxon>Streptomycetaceae</taxon>
        <taxon>Streptomyces</taxon>
    </lineage>
</organism>
<evidence type="ECO:0000313" key="2">
    <source>
        <dbReference type="EMBL" id="BFO15737.1"/>
    </source>
</evidence>